<dbReference type="PANTHER" id="PTHR12526:SF630">
    <property type="entry name" value="GLYCOSYLTRANSFERASE"/>
    <property type="match status" value="1"/>
</dbReference>
<name>A0AA46UBK2_BACT4</name>
<protein>
    <submittedName>
        <fullName evidence="3">Glycosyltransferase family 4 protein</fullName>
    </submittedName>
</protein>
<dbReference type="GO" id="GO:0016757">
    <property type="term" value="F:glycosyltransferase activity"/>
    <property type="evidence" value="ECO:0007669"/>
    <property type="project" value="InterPro"/>
</dbReference>
<dbReference type="CDD" id="cd03801">
    <property type="entry name" value="GT4_PimA-like"/>
    <property type="match status" value="1"/>
</dbReference>
<dbReference type="SUPFAM" id="SSF53756">
    <property type="entry name" value="UDP-Glycosyltransferase/glycogen phosphorylase"/>
    <property type="match status" value="1"/>
</dbReference>
<evidence type="ECO:0000313" key="4">
    <source>
        <dbReference type="Proteomes" id="UP001156216"/>
    </source>
</evidence>
<dbReference type="EMBL" id="CP083681">
    <property type="protein sequence ID" value="UYU71623.1"/>
    <property type="molecule type" value="Genomic_DNA"/>
</dbReference>
<gene>
    <name evidence="3" type="ORF">KQP59_00485</name>
</gene>
<sequence>MKIAFILPSLINKGPIVVVNNVVKYLKSYVEQIDVYYFDATPAMDFDCPVYKIRMNQAIDFDKYDIIHSHCLRPDKYVIKWRKKIKNAKIITTLHQDTFRSFQYQYNIALAYLFTRYWCHLQSKFDGVISISNQLKDGYQSYIHSKLTTIYNGCIINEDSNLDASIISKQMEAKEKYKLLGTYAFVTRRKGLEQILKALIELPDYAFMIIGDGPDIARLLLLSRQTGISDRVYFIPYQKKPYNYLANIDVYVMPSYSEGFGLSMVEAALAKKSIVCSELPSFHEIFNNDEACFFELDNIDSLKRSIILAYENKLELGERAYNKASDMFTAQRMAESHLKYYQNLFV</sequence>
<evidence type="ECO:0000313" key="3">
    <source>
        <dbReference type="EMBL" id="UYU71623.1"/>
    </source>
</evidence>
<dbReference type="RefSeq" id="WP_008762082.1">
    <property type="nucleotide sequence ID" value="NZ_CAXSVM010000085.1"/>
</dbReference>
<accession>A0AA46UBK2</accession>
<dbReference type="Gene3D" id="3.40.50.2000">
    <property type="entry name" value="Glycogen Phosphorylase B"/>
    <property type="match status" value="2"/>
</dbReference>
<proteinExistence type="predicted"/>
<dbReference type="Pfam" id="PF00534">
    <property type="entry name" value="Glycos_transf_1"/>
    <property type="match status" value="1"/>
</dbReference>
<organism evidence="3 4">
    <name type="scientific">Bacteroides thetaiotaomicron</name>
    <dbReference type="NCBI Taxonomy" id="818"/>
    <lineage>
        <taxon>Bacteria</taxon>
        <taxon>Pseudomonadati</taxon>
        <taxon>Bacteroidota</taxon>
        <taxon>Bacteroidia</taxon>
        <taxon>Bacteroidales</taxon>
        <taxon>Bacteroidaceae</taxon>
        <taxon>Bacteroides</taxon>
    </lineage>
</organism>
<dbReference type="Pfam" id="PF13439">
    <property type="entry name" value="Glyco_transf_4"/>
    <property type="match status" value="1"/>
</dbReference>
<dbReference type="AlphaFoldDB" id="A0AA46UBK2"/>
<feature type="domain" description="Glycosyl transferase family 1" evidence="1">
    <location>
        <begin position="167"/>
        <end position="324"/>
    </location>
</feature>
<dbReference type="InterPro" id="IPR001296">
    <property type="entry name" value="Glyco_trans_1"/>
</dbReference>
<dbReference type="InterPro" id="IPR028098">
    <property type="entry name" value="Glyco_trans_4-like_N"/>
</dbReference>
<evidence type="ECO:0000259" key="1">
    <source>
        <dbReference type="Pfam" id="PF00534"/>
    </source>
</evidence>
<reference evidence="3" key="1">
    <citation type="submission" date="2021-06" db="EMBL/GenBank/DDBJ databases">
        <title>Interrogation of the integrated mobile genetic elements in gut-associated Bacteroides with a consensus prediction approach.</title>
        <authorList>
            <person name="Campbell D.E."/>
            <person name="Leigh J.R."/>
            <person name="Kim T."/>
            <person name="England W."/>
            <person name="Whitaker R.J."/>
            <person name="Degnan P.H."/>
        </authorList>
    </citation>
    <scope>NUCLEOTIDE SEQUENCE</scope>
    <source>
        <strain evidence="3">VPI-BTDOT2</strain>
    </source>
</reference>
<dbReference type="PANTHER" id="PTHR12526">
    <property type="entry name" value="GLYCOSYLTRANSFERASE"/>
    <property type="match status" value="1"/>
</dbReference>
<dbReference type="Proteomes" id="UP001156216">
    <property type="component" value="Chromosome"/>
</dbReference>
<feature type="domain" description="Glycosyltransferase subfamily 4-like N-terminal" evidence="2">
    <location>
        <begin position="53"/>
        <end position="153"/>
    </location>
</feature>
<evidence type="ECO:0000259" key="2">
    <source>
        <dbReference type="Pfam" id="PF13439"/>
    </source>
</evidence>